<dbReference type="OrthoDB" id="4927615at2759"/>
<evidence type="ECO:0000313" key="1">
    <source>
        <dbReference type="EMBL" id="RCI07786.1"/>
    </source>
</evidence>
<sequence length="356" mass="39228">MLQHVSTPFFNSLATAVIMRNLKIISILLLSASSACRLYRRHEDGFGDYRAQLEEVNKYMPAAIDCYQDFLHRVEERRPPRQEALDSIYACDKDYNLTTKALNDAGKLALSYGALADKLFENKLPDVTDRRTSGQGAYTQKLQESRDQLAKVAYEAGEAFKNGTEALKKVMDVFNDFPDVLSNETLRTTGERVARSIDISNASVSITKNSDGLLEGVVVGLSIAGVAITVGVMTVQSFLVASDSAAQALELATMAVDRLSMAMSEIEAVEVRLLTVRQIEQAKGCLVEAGERVSEAMNNVVGASLQLESVPGRQFLEAHSIYSAQYRKLSDVFNQVLGSILRYHRLRDEVTGLITI</sequence>
<keyword evidence="2" id="KW-1185">Reference proteome</keyword>
<gene>
    <name evidence="1" type="ORF">L249_5665</name>
</gene>
<dbReference type="Proteomes" id="UP000253664">
    <property type="component" value="Unassembled WGS sequence"/>
</dbReference>
<dbReference type="EMBL" id="LKCN02000024">
    <property type="protein sequence ID" value="RCI07786.1"/>
    <property type="molecule type" value="Genomic_DNA"/>
</dbReference>
<name>A0A367L042_9HYPO</name>
<comment type="caution">
    <text evidence="1">The sequence shown here is derived from an EMBL/GenBank/DDBJ whole genome shotgun (WGS) entry which is preliminary data.</text>
</comment>
<organism evidence="1 2">
    <name type="scientific">Ophiocordyceps polyrhachis-furcata BCC 54312</name>
    <dbReference type="NCBI Taxonomy" id="1330021"/>
    <lineage>
        <taxon>Eukaryota</taxon>
        <taxon>Fungi</taxon>
        <taxon>Dikarya</taxon>
        <taxon>Ascomycota</taxon>
        <taxon>Pezizomycotina</taxon>
        <taxon>Sordariomycetes</taxon>
        <taxon>Hypocreomycetidae</taxon>
        <taxon>Hypocreales</taxon>
        <taxon>Ophiocordycipitaceae</taxon>
        <taxon>Ophiocordyceps</taxon>
    </lineage>
</organism>
<accession>A0A367L042</accession>
<proteinExistence type="predicted"/>
<reference evidence="1 2" key="1">
    <citation type="journal article" date="2015" name="BMC Genomics">
        <title>Insights from the genome of Ophiocordyceps polyrhachis-furcata to pathogenicity and host specificity in insect fungi.</title>
        <authorList>
            <person name="Wichadakul D."/>
            <person name="Kobmoo N."/>
            <person name="Ingsriswang S."/>
            <person name="Tangphatsornruang S."/>
            <person name="Chantasingh D."/>
            <person name="Luangsa-ard J.J."/>
            <person name="Eurwilaichitr L."/>
        </authorList>
    </citation>
    <scope>NUCLEOTIDE SEQUENCE [LARGE SCALE GENOMIC DNA]</scope>
    <source>
        <strain evidence="1 2">BCC 54312</strain>
    </source>
</reference>
<evidence type="ECO:0000313" key="2">
    <source>
        <dbReference type="Proteomes" id="UP000253664"/>
    </source>
</evidence>
<dbReference type="AlphaFoldDB" id="A0A367L042"/>
<protein>
    <submittedName>
        <fullName evidence="1">Uncharacterized protein</fullName>
    </submittedName>
</protein>